<keyword evidence="12 19" id="KW-0752">Steroid biosynthesis</keyword>
<dbReference type="GO" id="GO:0004496">
    <property type="term" value="F:mevalonate kinase activity"/>
    <property type="evidence" value="ECO:0007669"/>
    <property type="project" value="UniProtKB-EC"/>
</dbReference>
<feature type="domain" description="GHMP kinase C-terminal" evidence="22">
    <location>
        <begin position="369"/>
        <end position="428"/>
    </location>
</feature>
<evidence type="ECO:0000256" key="14">
    <source>
        <dbReference type="ARBA" id="ARBA00023098"/>
    </source>
</evidence>
<dbReference type="FunFam" id="3.30.230.10:FF:000027">
    <property type="entry name" value="Mevalonate kinase"/>
    <property type="match status" value="1"/>
</dbReference>
<evidence type="ECO:0000256" key="1">
    <source>
        <dbReference type="ARBA" id="ARBA00004496"/>
    </source>
</evidence>
<keyword evidence="6 19" id="KW-0808">Transferase</keyword>
<evidence type="ECO:0000256" key="4">
    <source>
        <dbReference type="ARBA" id="ARBA00022490"/>
    </source>
</evidence>
<evidence type="ECO:0000313" key="23">
    <source>
        <dbReference type="EMBL" id="CAJ2507460.1"/>
    </source>
</evidence>
<dbReference type="AlphaFoldDB" id="A0AAI8VM52"/>
<dbReference type="GO" id="GO:0006696">
    <property type="term" value="P:ergosterol biosynthetic process"/>
    <property type="evidence" value="ECO:0007669"/>
    <property type="project" value="TreeGrafter"/>
</dbReference>
<dbReference type="GO" id="GO:0046872">
    <property type="term" value="F:metal ion binding"/>
    <property type="evidence" value="ECO:0007669"/>
    <property type="project" value="UniProtKB-KW"/>
</dbReference>
<dbReference type="InterPro" id="IPR014721">
    <property type="entry name" value="Ribsml_uS5_D2-typ_fold_subgr"/>
</dbReference>
<protein>
    <recommendedName>
        <fullName evidence="3 19">Mevalonate kinase</fullName>
        <shortName evidence="19">MK</shortName>
        <ecNumber evidence="3 19">2.7.1.36</ecNumber>
    </recommendedName>
</protein>
<dbReference type="Proteomes" id="UP001295740">
    <property type="component" value="Unassembled WGS sequence"/>
</dbReference>
<evidence type="ECO:0000256" key="15">
    <source>
        <dbReference type="ARBA" id="ARBA00023166"/>
    </source>
</evidence>
<evidence type="ECO:0000256" key="8">
    <source>
        <dbReference type="ARBA" id="ARBA00022741"/>
    </source>
</evidence>
<dbReference type="InterPro" id="IPR020568">
    <property type="entry name" value="Ribosomal_Su5_D2-typ_SF"/>
</dbReference>
<gene>
    <name evidence="23" type="ORF">KHLLAP_LOCUS7928</name>
</gene>
<comment type="catalytic activity">
    <reaction evidence="17">
        <text>(R)-mevalonate + ATP = (R)-5-phosphomevalonate + ADP + H(+)</text>
        <dbReference type="Rhea" id="RHEA:17065"/>
        <dbReference type="ChEBI" id="CHEBI:15378"/>
        <dbReference type="ChEBI" id="CHEBI:30616"/>
        <dbReference type="ChEBI" id="CHEBI:36464"/>
        <dbReference type="ChEBI" id="CHEBI:58146"/>
        <dbReference type="ChEBI" id="CHEBI:456216"/>
        <dbReference type="EC" id="2.7.1.36"/>
    </reaction>
    <physiologicalReaction direction="left-to-right" evidence="17">
        <dbReference type="Rhea" id="RHEA:17066"/>
    </physiologicalReaction>
</comment>
<dbReference type="EMBL" id="CAUWAG010000010">
    <property type="protein sequence ID" value="CAJ2507460.1"/>
    <property type="molecule type" value="Genomic_DNA"/>
</dbReference>
<dbReference type="NCBIfam" id="TIGR00549">
    <property type="entry name" value="mevalon_kin"/>
    <property type="match status" value="1"/>
</dbReference>
<keyword evidence="13 19" id="KW-0756">Sterol biosynthesis</keyword>
<keyword evidence="7" id="KW-0479">Metal-binding</keyword>
<dbReference type="InterPro" id="IPR006205">
    <property type="entry name" value="Mev_gal_kin"/>
</dbReference>
<dbReference type="PROSITE" id="PS00627">
    <property type="entry name" value="GHMP_KINASES_ATP"/>
    <property type="match status" value="1"/>
</dbReference>
<proteinExistence type="inferred from homology"/>
<keyword evidence="14 19" id="KW-0443">Lipid metabolism</keyword>
<name>A0AAI8VM52_9PEZI</name>
<feature type="compositionally biased region" description="Polar residues" evidence="20">
    <location>
        <begin position="1"/>
        <end position="41"/>
    </location>
</feature>
<feature type="domain" description="GHMP kinase N-terminal" evidence="21">
    <location>
        <begin position="197"/>
        <end position="281"/>
    </location>
</feature>
<dbReference type="SUPFAM" id="SSF54211">
    <property type="entry name" value="Ribosomal protein S5 domain 2-like"/>
    <property type="match status" value="1"/>
</dbReference>
<evidence type="ECO:0000313" key="24">
    <source>
        <dbReference type="Proteomes" id="UP001295740"/>
    </source>
</evidence>
<evidence type="ECO:0000256" key="17">
    <source>
        <dbReference type="ARBA" id="ARBA00029310"/>
    </source>
</evidence>
<evidence type="ECO:0000259" key="22">
    <source>
        <dbReference type="Pfam" id="PF08544"/>
    </source>
</evidence>
<dbReference type="InterPro" id="IPR006203">
    <property type="entry name" value="GHMP_knse_ATP-bd_CS"/>
</dbReference>
<keyword evidence="15 19" id="KW-1207">Sterol metabolism</keyword>
<keyword evidence="16 19" id="KW-0753">Steroid metabolism</keyword>
<dbReference type="InterPro" id="IPR036554">
    <property type="entry name" value="GHMP_kinase_C_sf"/>
</dbReference>
<evidence type="ECO:0000256" key="5">
    <source>
        <dbReference type="ARBA" id="ARBA00022516"/>
    </source>
</evidence>
<dbReference type="PANTHER" id="PTHR43290">
    <property type="entry name" value="MEVALONATE KINASE"/>
    <property type="match status" value="1"/>
</dbReference>
<keyword evidence="4 19" id="KW-0963">Cytoplasm</keyword>
<evidence type="ECO:0000256" key="7">
    <source>
        <dbReference type="ARBA" id="ARBA00022723"/>
    </source>
</evidence>
<comment type="pathway">
    <text evidence="18 19">Isoprenoid biosynthesis; isopentenyl diphosphate biosynthesis via mevalonate pathway; isopentenyl diphosphate from (R)-mevalonate: step 1/3.</text>
</comment>
<dbReference type="GO" id="GO:0005524">
    <property type="term" value="F:ATP binding"/>
    <property type="evidence" value="ECO:0007669"/>
    <property type="project" value="UniProtKB-KW"/>
</dbReference>
<evidence type="ECO:0000256" key="10">
    <source>
        <dbReference type="ARBA" id="ARBA00022840"/>
    </source>
</evidence>
<keyword evidence="5 19" id="KW-0444">Lipid biosynthesis</keyword>
<reference evidence="23" key="1">
    <citation type="submission" date="2023-10" db="EMBL/GenBank/DDBJ databases">
        <authorList>
            <person name="Hackl T."/>
        </authorList>
    </citation>
    <scope>NUCLEOTIDE SEQUENCE</scope>
</reference>
<comment type="caution">
    <text evidence="23">The sequence shown here is derived from an EMBL/GenBank/DDBJ whole genome shotgun (WGS) entry which is preliminary data.</text>
</comment>
<comment type="function">
    <text evidence="19">Mevalonate kinase; part of the second module of ergosterol biosynthesis pathway that includes the middle steps of the pathway. The second module is carried out in the vacuole and involves the formation of farnesyl diphosphate, which is also an important intermediate in the biosynthesis of ubiquinone, dolichol, heme and prenylated proteins.</text>
</comment>
<sequence length="517" mass="56540">MSTSKLPLNGTNGSQRSNRNMAVSGNGNGNTTHESNSSSDGDSIHDGRSSGEAARRKKLLRKNSSPMMPAFMVSAPGKVIVFGEHAVVHGKSAIAASISLRSYLHVTTLSKSRRTICLRFPDVDLVHKWNIDDLPWSVFSHPSKKKYYYDLVTRIDPELMDSLQPHLEDISPHKPTEVRKIHQNSAKSFLYLFLSLGSQKFPGCIYTLRSTIPIGAGLGSSASIAVCLAASLLLQIRTLSGPHPDQPSEEARLQVERINRWAFVGEMCIHGNPSGLDNTVSTQGKAVVYQRTDYDKPPTVTPLWNFPELPLLLVDTRQPKSTAVEVAKVAKLRDTHPKLVGSILDAIDKVTRTAESLIDEEDFDSEEQESLRRAGELMSINHGLLVSLGVSHPRLERIRELVDYQGMGWTKLTGAGGGGCSITLMKPDVPGAEWKKLAGKLESEGYQQFKTTLGGDGVGVLWPAVLKNGLDEDEDGGMEIDLEKFLNAPGTDGVEKLVGVHGGTGEREGWKFWRVES</sequence>
<comment type="similarity">
    <text evidence="2 19">Belongs to the GHMP kinase family. Mevalonate kinase subfamily.</text>
</comment>
<evidence type="ECO:0000259" key="21">
    <source>
        <dbReference type="Pfam" id="PF00288"/>
    </source>
</evidence>
<evidence type="ECO:0000256" key="19">
    <source>
        <dbReference type="RuleBase" id="RU363087"/>
    </source>
</evidence>
<dbReference type="GO" id="GO:0005829">
    <property type="term" value="C:cytosol"/>
    <property type="evidence" value="ECO:0007669"/>
    <property type="project" value="TreeGrafter"/>
</dbReference>
<evidence type="ECO:0000256" key="11">
    <source>
        <dbReference type="ARBA" id="ARBA00022842"/>
    </source>
</evidence>
<dbReference type="InterPro" id="IPR006204">
    <property type="entry name" value="GHMP_kinase_N_dom"/>
</dbReference>
<dbReference type="GO" id="GO:0019287">
    <property type="term" value="P:isopentenyl diphosphate biosynthetic process, mevalonate pathway"/>
    <property type="evidence" value="ECO:0007669"/>
    <property type="project" value="TreeGrafter"/>
</dbReference>
<dbReference type="Pfam" id="PF08544">
    <property type="entry name" value="GHMP_kinases_C"/>
    <property type="match status" value="1"/>
</dbReference>
<evidence type="ECO:0000256" key="20">
    <source>
        <dbReference type="SAM" id="MobiDB-lite"/>
    </source>
</evidence>
<comment type="subcellular location">
    <subcellularLocation>
        <location evidence="1 19">Cytoplasm</location>
    </subcellularLocation>
</comment>
<dbReference type="SUPFAM" id="SSF55060">
    <property type="entry name" value="GHMP Kinase, C-terminal domain"/>
    <property type="match status" value="1"/>
</dbReference>
<accession>A0AAI8VM52</accession>
<feature type="region of interest" description="Disordered" evidence="20">
    <location>
        <begin position="1"/>
        <end position="55"/>
    </location>
</feature>
<organism evidence="23 24">
    <name type="scientific">Anthostomella pinea</name>
    <dbReference type="NCBI Taxonomy" id="933095"/>
    <lineage>
        <taxon>Eukaryota</taxon>
        <taxon>Fungi</taxon>
        <taxon>Dikarya</taxon>
        <taxon>Ascomycota</taxon>
        <taxon>Pezizomycotina</taxon>
        <taxon>Sordariomycetes</taxon>
        <taxon>Xylariomycetidae</taxon>
        <taxon>Xylariales</taxon>
        <taxon>Xylariaceae</taxon>
        <taxon>Anthostomella</taxon>
    </lineage>
</organism>
<keyword evidence="9 19" id="KW-0418">Kinase</keyword>
<evidence type="ECO:0000256" key="9">
    <source>
        <dbReference type="ARBA" id="ARBA00022777"/>
    </source>
</evidence>
<evidence type="ECO:0000256" key="3">
    <source>
        <dbReference type="ARBA" id="ARBA00012103"/>
    </source>
</evidence>
<dbReference type="Pfam" id="PF00288">
    <property type="entry name" value="GHMP_kinases_N"/>
    <property type="match status" value="1"/>
</dbReference>
<dbReference type="EC" id="2.7.1.36" evidence="3 19"/>
<evidence type="ECO:0000256" key="2">
    <source>
        <dbReference type="ARBA" id="ARBA00006495"/>
    </source>
</evidence>
<keyword evidence="8 19" id="KW-0547">Nucleotide-binding</keyword>
<evidence type="ECO:0000256" key="18">
    <source>
        <dbReference type="ARBA" id="ARBA00029438"/>
    </source>
</evidence>
<dbReference type="InterPro" id="IPR013750">
    <property type="entry name" value="GHMP_kinase_C_dom"/>
</dbReference>
<evidence type="ECO:0000256" key="6">
    <source>
        <dbReference type="ARBA" id="ARBA00022679"/>
    </source>
</evidence>
<dbReference type="FunFam" id="3.30.70.890:FF:000003">
    <property type="entry name" value="Mevalonate kinase"/>
    <property type="match status" value="1"/>
</dbReference>
<evidence type="ECO:0000256" key="16">
    <source>
        <dbReference type="ARBA" id="ARBA00023221"/>
    </source>
</evidence>
<keyword evidence="10 19" id="KW-0067">ATP-binding</keyword>
<dbReference type="PRINTS" id="PR00959">
    <property type="entry name" value="MEVGALKINASE"/>
</dbReference>
<dbReference type="Gene3D" id="3.30.230.10">
    <property type="match status" value="1"/>
</dbReference>
<evidence type="ECO:0000256" key="12">
    <source>
        <dbReference type="ARBA" id="ARBA00022955"/>
    </source>
</evidence>
<keyword evidence="11" id="KW-0460">Magnesium</keyword>
<dbReference type="Gene3D" id="3.30.70.890">
    <property type="entry name" value="GHMP kinase, C-terminal domain"/>
    <property type="match status" value="1"/>
</dbReference>
<keyword evidence="24" id="KW-1185">Reference proteome</keyword>
<dbReference type="PANTHER" id="PTHR43290:SF2">
    <property type="entry name" value="MEVALONATE KINASE"/>
    <property type="match status" value="1"/>
</dbReference>
<evidence type="ECO:0000256" key="13">
    <source>
        <dbReference type="ARBA" id="ARBA00023011"/>
    </source>
</evidence>